<evidence type="ECO:0000313" key="1">
    <source>
        <dbReference type="EMBL" id="QEK39075.1"/>
    </source>
</evidence>
<dbReference type="InterPro" id="IPR036047">
    <property type="entry name" value="F-box-like_dom_sf"/>
</dbReference>
<dbReference type="EMBL" id="CP043314">
    <property type="protein sequence ID" value="QEK39075.1"/>
    <property type="molecule type" value="Genomic_DNA"/>
</dbReference>
<dbReference type="KEGG" id="nabu:FZC36_01330"/>
<dbReference type="AlphaFoldDB" id="A0A5C0UG51"/>
<dbReference type="SUPFAM" id="SSF81383">
    <property type="entry name" value="F-box domain"/>
    <property type="match status" value="1"/>
</dbReference>
<organism evidence="1 2">
    <name type="scientific">Candidatus Nesciobacter abundans</name>
    <dbReference type="NCBI Taxonomy" id="2601668"/>
    <lineage>
        <taxon>Bacteria</taxon>
        <taxon>Pseudomonadati</taxon>
        <taxon>Pseudomonadota</taxon>
        <taxon>Alphaproteobacteria</taxon>
        <taxon>Holosporales</taxon>
        <taxon>Holosporaceae</taxon>
        <taxon>Candidatus Nesciobacter</taxon>
    </lineage>
</organism>
<gene>
    <name evidence="1" type="ORF">FZC36_01330</name>
</gene>
<reference evidence="1 2" key="1">
    <citation type="submission" date="2019-08" db="EMBL/GenBank/DDBJ databases">
        <title>Highly reduced genomes of protist endosymbionts show evolutionary convergence.</title>
        <authorList>
            <person name="George E."/>
            <person name="Husnik F."/>
            <person name="Tashyreva D."/>
            <person name="Prokopchuk G."/>
            <person name="Horak A."/>
            <person name="Kwong W.K."/>
            <person name="Lukes J."/>
            <person name="Keeling P.J."/>
        </authorList>
    </citation>
    <scope>NUCLEOTIDE SEQUENCE [LARGE SCALE GENOMIC DNA]</scope>
    <source>
        <strain evidence="1">1604HC</strain>
    </source>
</reference>
<evidence type="ECO:0000313" key="2">
    <source>
        <dbReference type="Proteomes" id="UP000324924"/>
    </source>
</evidence>
<evidence type="ECO:0008006" key="3">
    <source>
        <dbReference type="Google" id="ProtNLM"/>
    </source>
</evidence>
<protein>
    <recommendedName>
        <fullName evidence="3">F-box domain-containing protein</fullName>
    </recommendedName>
</protein>
<name>A0A5C0UG51_9PROT</name>
<sequence>MNKFFINKCFCLTVLYSKHIDSGNLCSRINNFPKYIVGNVCCFKKNESSFSDIPEDIIQYVCKFCDFKAHLQFSNVNKYMHKIRVRDLLVRKYIYDHILAKTSSPYKALCESKGILGMKKSDMLMRKYIY</sequence>
<dbReference type="CDD" id="cd09917">
    <property type="entry name" value="F-box_SF"/>
    <property type="match status" value="1"/>
</dbReference>
<accession>A0A5C0UG51</accession>
<dbReference type="Proteomes" id="UP000324924">
    <property type="component" value="Chromosome"/>
</dbReference>
<proteinExistence type="predicted"/>
<keyword evidence="2" id="KW-1185">Reference proteome</keyword>
<dbReference type="RefSeq" id="WP_148972198.1">
    <property type="nucleotide sequence ID" value="NZ_CP043314.1"/>
</dbReference>